<evidence type="ECO:0000256" key="3">
    <source>
        <dbReference type="ARBA" id="ARBA00012438"/>
    </source>
</evidence>
<dbReference type="PANTHER" id="PTHR45339">
    <property type="entry name" value="HYBRID SIGNAL TRANSDUCTION HISTIDINE KINASE J"/>
    <property type="match status" value="1"/>
</dbReference>
<evidence type="ECO:0000313" key="14">
    <source>
        <dbReference type="EMBL" id="MFC3053612.1"/>
    </source>
</evidence>
<dbReference type="Pfam" id="PF00512">
    <property type="entry name" value="HisKA"/>
    <property type="match status" value="1"/>
</dbReference>
<keyword evidence="4 9" id="KW-0597">Phosphoprotein</keyword>
<evidence type="ECO:0000256" key="9">
    <source>
        <dbReference type="PROSITE-ProRule" id="PRU00169"/>
    </source>
</evidence>
<accession>A0ABV7D8W3</accession>
<dbReference type="InterPro" id="IPR042240">
    <property type="entry name" value="CHASE_sf"/>
</dbReference>
<dbReference type="InterPro" id="IPR036097">
    <property type="entry name" value="HisK_dim/P_sf"/>
</dbReference>
<dbReference type="InterPro" id="IPR006189">
    <property type="entry name" value="CHASE_dom"/>
</dbReference>
<dbReference type="InterPro" id="IPR005467">
    <property type="entry name" value="His_kinase_dom"/>
</dbReference>
<dbReference type="RefSeq" id="WP_194215438.1">
    <property type="nucleotide sequence ID" value="NZ_CP061205.1"/>
</dbReference>
<dbReference type="SMART" id="SM00388">
    <property type="entry name" value="HisKA"/>
    <property type="match status" value="1"/>
</dbReference>
<evidence type="ECO:0000259" key="13">
    <source>
        <dbReference type="PROSITE" id="PS50839"/>
    </source>
</evidence>
<dbReference type="Gene3D" id="3.40.50.2300">
    <property type="match status" value="1"/>
</dbReference>
<dbReference type="SUPFAM" id="SSF55874">
    <property type="entry name" value="ATPase domain of HSP90 chaperone/DNA topoisomerase II/histidine kinase"/>
    <property type="match status" value="1"/>
</dbReference>
<feature type="domain" description="CHASE" evidence="13">
    <location>
        <begin position="104"/>
        <end position="238"/>
    </location>
</feature>
<keyword evidence="6 10" id="KW-1133">Transmembrane helix</keyword>
<dbReference type="PRINTS" id="PR00344">
    <property type="entry name" value="BCTRLSENSOR"/>
</dbReference>
<dbReference type="Gene3D" id="3.30.450.350">
    <property type="entry name" value="CHASE domain"/>
    <property type="match status" value="1"/>
</dbReference>
<reference evidence="15" key="1">
    <citation type="journal article" date="2019" name="Int. J. Syst. Evol. Microbiol.">
        <title>The Global Catalogue of Microorganisms (GCM) 10K type strain sequencing project: providing services to taxonomists for standard genome sequencing and annotation.</title>
        <authorList>
            <consortium name="The Broad Institute Genomics Platform"/>
            <consortium name="The Broad Institute Genome Sequencing Center for Infectious Disease"/>
            <person name="Wu L."/>
            <person name="Ma J."/>
        </authorList>
    </citation>
    <scope>NUCLEOTIDE SEQUENCE [LARGE SCALE GENOMIC DNA]</scope>
    <source>
        <strain evidence="15">KCTC 62164</strain>
    </source>
</reference>
<protein>
    <recommendedName>
        <fullName evidence="3">histidine kinase</fullName>
        <ecNumber evidence="3">2.7.13.3</ecNumber>
    </recommendedName>
</protein>
<comment type="subcellular location">
    <subcellularLocation>
        <location evidence="2">Membrane</location>
    </subcellularLocation>
</comment>
<evidence type="ECO:0000256" key="10">
    <source>
        <dbReference type="SAM" id="Phobius"/>
    </source>
</evidence>
<keyword evidence="15" id="KW-1185">Reference proteome</keyword>
<feature type="transmembrane region" description="Helical" evidence="10">
    <location>
        <begin position="12"/>
        <end position="29"/>
    </location>
</feature>
<feature type="domain" description="Response regulatory" evidence="12">
    <location>
        <begin position="543"/>
        <end position="657"/>
    </location>
</feature>
<dbReference type="InterPro" id="IPR001789">
    <property type="entry name" value="Sig_transdc_resp-reg_receiver"/>
</dbReference>
<gene>
    <name evidence="14" type="ORF">ACFOKA_17055</name>
</gene>
<dbReference type="InterPro" id="IPR004358">
    <property type="entry name" value="Sig_transdc_His_kin-like_C"/>
</dbReference>
<sequence length="662" mass="72893">MKTVNFAKRAFFVFSFFGIIGLSITYGLFEAEKQETLAKATDSLAQYRGALERELAQDLALTASMKSYIAVHPQLDQIEFSHFAQQLLIQKNHIRNIGAAKDMVISHIYPLEGNEKALGFSYKTSAKQYEAVQKAVDEDTIVLAGPLTLVQGGSGLIARQPVVLTDDGTIWGVVSVVINSDDLFASVTDAAKGLDIAIRGKDAAGEAGEIILGEQAVFDDPVSVNARVALPYGSWYIAARLVNPPSYTVFHFALILTIAVLCALTILVIQRQLVYDKRLVKEKQIAEQANTAKSRFLAHMSHEIRTPMNGVIGVIQLLQDETLTADQKYLVETAKYSAENLLNVINDILDFSKIEAQQLKLETAPFKLRDVVEYVRRNITPLAQAKNVGFEVVGVAEIYQYWVGDQTRLGQILLNLASNAVKFTEHGHVSLKFTSIVRDDAYFLECDVTDTGIGMNDVELSRIFKSFSQADTSVNRRFGGTGLGLFITKTLVEMMGGTISVRSKAGEGSVFTVSVPLEKANDTNEEVAITFNGSSLPSMKGVVILLAEDVDLNAILFQRMMAKTEATILRAVNGKEALDIFEDAKPDIIFMDIQMPAMDGMTATQLIRHQDPHIPIIALTANVISDDVQSYYENGFTKILSKPMKMSELFVILADFMASRNR</sequence>
<dbReference type="CDD" id="cd00082">
    <property type="entry name" value="HisKA"/>
    <property type="match status" value="1"/>
</dbReference>
<dbReference type="PROSITE" id="PS50839">
    <property type="entry name" value="CHASE"/>
    <property type="match status" value="1"/>
</dbReference>
<keyword evidence="7" id="KW-0902">Two-component regulatory system</keyword>
<feature type="modified residue" description="4-aspartylphosphate" evidence="9">
    <location>
        <position position="592"/>
    </location>
</feature>
<dbReference type="EC" id="2.7.13.3" evidence="3"/>
<dbReference type="InterPro" id="IPR011006">
    <property type="entry name" value="CheY-like_superfamily"/>
</dbReference>
<evidence type="ECO:0000256" key="5">
    <source>
        <dbReference type="ARBA" id="ARBA00022692"/>
    </source>
</evidence>
<dbReference type="Pfam" id="PF02518">
    <property type="entry name" value="HATPase_c"/>
    <property type="match status" value="1"/>
</dbReference>
<evidence type="ECO:0000256" key="7">
    <source>
        <dbReference type="ARBA" id="ARBA00023012"/>
    </source>
</evidence>
<dbReference type="PROSITE" id="PS50109">
    <property type="entry name" value="HIS_KIN"/>
    <property type="match status" value="1"/>
</dbReference>
<dbReference type="Pfam" id="PF03924">
    <property type="entry name" value="CHASE"/>
    <property type="match status" value="1"/>
</dbReference>
<dbReference type="CDD" id="cd17546">
    <property type="entry name" value="REC_hyHK_CKI1_RcsC-like"/>
    <property type="match status" value="1"/>
</dbReference>
<evidence type="ECO:0000313" key="15">
    <source>
        <dbReference type="Proteomes" id="UP001595444"/>
    </source>
</evidence>
<keyword evidence="5 10" id="KW-0812">Transmembrane</keyword>
<dbReference type="PANTHER" id="PTHR45339:SF1">
    <property type="entry name" value="HYBRID SIGNAL TRANSDUCTION HISTIDINE KINASE J"/>
    <property type="match status" value="1"/>
</dbReference>
<dbReference type="SMART" id="SM00448">
    <property type="entry name" value="REC"/>
    <property type="match status" value="1"/>
</dbReference>
<dbReference type="SUPFAM" id="SSF52172">
    <property type="entry name" value="CheY-like"/>
    <property type="match status" value="1"/>
</dbReference>
<evidence type="ECO:0000259" key="12">
    <source>
        <dbReference type="PROSITE" id="PS50110"/>
    </source>
</evidence>
<keyword evidence="8 10" id="KW-0472">Membrane</keyword>
<dbReference type="EMBL" id="JBHRSL010000027">
    <property type="protein sequence ID" value="MFC3053612.1"/>
    <property type="molecule type" value="Genomic_DNA"/>
</dbReference>
<dbReference type="PROSITE" id="PS50110">
    <property type="entry name" value="RESPONSE_REGULATORY"/>
    <property type="match status" value="1"/>
</dbReference>
<proteinExistence type="predicted"/>
<keyword evidence="14" id="KW-0547">Nucleotide-binding</keyword>
<evidence type="ECO:0000256" key="2">
    <source>
        <dbReference type="ARBA" id="ARBA00004370"/>
    </source>
</evidence>
<dbReference type="InterPro" id="IPR003661">
    <property type="entry name" value="HisK_dim/P_dom"/>
</dbReference>
<dbReference type="Proteomes" id="UP001595444">
    <property type="component" value="Unassembled WGS sequence"/>
</dbReference>
<comment type="caution">
    <text evidence="14">The sequence shown here is derived from an EMBL/GenBank/DDBJ whole genome shotgun (WGS) entry which is preliminary data.</text>
</comment>
<evidence type="ECO:0000256" key="1">
    <source>
        <dbReference type="ARBA" id="ARBA00000085"/>
    </source>
</evidence>
<feature type="transmembrane region" description="Helical" evidence="10">
    <location>
        <begin position="249"/>
        <end position="269"/>
    </location>
</feature>
<feature type="domain" description="Histidine kinase" evidence="11">
    <location>
        <begin position="299"/>
        <end position="519"/>
    </location>
</feature>
<dbReference type="SMART" id="SM00387">
    <property type="entry name" value="HATPase_c"/>
    <property type="match status" value="1"/>
</dbReference>
<dbReference type="Gene3D" id="3.30.565.10">
    <property type="entry name" value="Histidine kinase-like ATPase, C-terminal domain"/>
    <property type="match status" value="1"/>
</dbReference>
<dbReference type="Pfam" id="PF00072">
    <property type="entry name" value="Response_reg"/>
    <property type="match status" value="1"/>
</dbReference>
<dbReference type="SUPFAM" id="SSF47384">
    <property type="entry name" value="Homodimeric domain of signal transducing histidine kinase"/>
    <property type="match status" value="1"/>
</dbReference>
<name>A0ABV7D8W3_9PROT</name>
<dbReference type="InterPro" id="IPR003594">
    <property type="entry name" value="HATPase_dom"/>
</dbReference>
<evidence type="ECO:0000256" key="6">
    <source>
        <dbReference type="ARBA" id="ARBA00022989"/>
    </source>
</evidence>
<dbReference type="Gene3D" id="1.10.287.130">
    <property type="match status" value="1"/>
</dbReference>
<dbReference type="SMART" id="SM01079">
    <property type="entry name" value="CHASE"/>
    <property type="match status" value="1"/>
</dbReference>
<dbReference type="CDD" id="cd16922">
    <property type="entry name" value="HATPase_EvgS-ArcB-TorS-like"/>
    <property type="match status" value="1"/>
</dbReference>
<dbReference type="InterPro" id="IPR036890">
    <property type="entry name" value="HATPase_C_sf"/>
</dbReference>
<evidence type="ECO:0000259" key="11">
    <source>
        <dbReference type="PROSITE" id="PS50109"/>
    </source>
</evidence>
<comment type="catalytic activity">
    <reaction evidence="1">
        <text>ATP + protein L-histidine = ADP + protein N-phospho-L-histidine.</text>
        <dbReference type="EC" id="2.7.13.3"/>
    </reaction>
</comment>
<dbReference type="GO" id="GO:0005524">
    <property type="term" value="F:ATP binding"/>
    <property type="evidence" value="ECO:0007669"/>
    <property type="project" value="UniProtKB-KW"/>
</dbReference>
<evidence type="ECO:0000256" key="8">
    <source>
        <dbReference type="ARBA" id="ARBA00023136"/>
    </source>
</evidence>
<organism evidence="14 15">
    <name type="scientific">Kordiimonas pumila</name>
    <dbReference type="NCBI Taxonomy" id="2161677"/>
    <lineage>
        <taxon>Bacteria</taxon>
        <taxon>Pseudomonadati</taxon>
        <taxon>Pseudomonadota</taxon>
        <taxon>Alphaproteobacteria</taxon>
        <taxon>Kordiimonadales</taxon>
        <taxon>Kordiimonadaceae</taxon>
        <taxon>Kordiimonas</taxon>
    </lineage>
</organism>
<keyword evidence="14" id="KW-0067">ATP-binding</keyword>
<evidence type="ECO:0000256" key="4">
    <source>
        <dbReference type="ARBA" id="ARBA00022553"/>
    </source>
</evidence>